<gene>
    <name evidence="6" type="ORF">DEBURN_LOCUS7352</name>
</gene>
<keyword evidence="7" id="KW-1185">Reference proteome</keyword>
<proteinExistence type="predicted"/>
<dbReference type="SMART" id="SM01417">
    <property type="entry name" value="Solute_trans_a"/>
    <property type="match status" value="1"/>
</dbReference>
<evidence type="ECO:0000256" key="2">
    <source>
        <dbReference type="ARBA" id="ARBA00022692"/>
    </source>
</evidence>
<dbReference type="GO" id="GO:0016020">
    <property type="term" value="C:membrane"/>
    <property type="evidence" value="ECO:0007669"/>
    <property type="project" value="UniProtKB-SubCell"/>
</dbReference>
<dbReference type="OrthoDB" id="14252at2759"/>
<accession>A0A9N9B7R7</accession>
<dbReference type="InterPro" id="IPR005178">
    <property type="entry name" value="Ostalpha/TMEM184C"/>
</dbReference>
<feature type="transmembrane region" description="Helical" evidence="5">
    <location>
        <begin position="92"/>
        <end position="114"/>
    </location>
</feature>
<comment type="subcellular location">
    <subcellularLocation>
        <location evidence="1">Membrane</location>
        <topology evidence="1">Multi-pass membrane protein</topology>
    </subcellularLocation>
</comment>
<dbReference type="EMBL" id="CAJVPK010000874">
    <property type="protein sequence ID" value="CAG8556206.1"/>
    <property type="molecule type" value="Genomic_DNA"/>
</dbReference>
<organism evidence="6 7">
    <name type="scientific">Diversispora eburnea</name>
    <dbReference type="NCBI Taxonomy" id="1213867"/>
    <lineage>
        <taxon>Eukaryota</taxon>
        <taxon>Fungi</taxon>
        <taxon>Fungi incertae sedis</taxon>
        <taxon>Mucoromycota</taxon>
        <taxon>Glomeromycotina</taxon>
        <taxon>Glomeromycetes</taxon>
        <taxon>Diversisporales</taxon>
        <taxon>Diversisporaceae</taxon>
        <taxon>Diversispora</taxon>
    </lineage>
</organism>
<dbReference type="Pfam" id="PF03619">
    <property type="entry name" value="Solute_trans_a"/>
    <property type="match status" value="1"/>
</dbReference>
<evidence type="ECO:0000256" key="1">
    <source>
        <dbReference type="ARBA" id="ARBA00004141"/>
    </source>
</evidence>
<dbReference type="PANTHER" id="PTHR23423">
    <property type="entry name" value="ORGANIC SOLUTE TRANSPORTER-RELATED"/>
    <property type="match status" value="1"/>
</dbReference>
<protein>
    <submittedName>
        <fullName evidence="6">7839_t:CDS:1</fullName>
    </submittedName>
</protein>
<comment type="caution">
    <text evidence="6">The sequence shown here is derived from an EMBL/GenBank/DDBJ whole genome shotgun (WGS) entry which is preliminary data.</text>
</comment>
<evidence type="ECO:0000256" key="4">
    <source>
        <dbReference type="ARBA" id="ARBA00023136"/>
    </source>
</evidence>
<dbReference type="AlphaFoldDB" id="A0A9N9B7R7"/>
<keyword evidence="3 5" id="KW-1133">Transmembrane helix</keyword>
<evidence type="ECO:0000313" key="6">
    <source>
        <dbReference type="EMBL" id="CAG8556206.1"/>
    </source>
</evidence>
<evidence type="ECO:0000256" key="3">
    <source>
        <dbReference type="ARBA" id="ARBA00022989"/>
    </source>
</evidence>
<feature type="transmembrane region" description="Helical" evidence="5">
    <location>
        <begin position="62"/>
        <end position="80"/>
    </location>
</feature>
<feature type="transmembrane region" description="Helical" evidence="5">
    <location>
        <begin position="238"/>
        <end position="261"/>
    </location>
</feature>
<sequence>MSCPADNKNETDINFWDHGPNLNAQIIGWIVAGLCTLFSTIISFYLIFKHCQNYHKPNQQRYIIRIILLIPIFSITSWLSYRFLRYSEYFETIRSCYEAFVIFSFFALLTQYVGDNMTEEKRRKIFYVNKNDDNDHDIQFVKMRYPVPSCCITYNPNSNSHLLFIKWGVLQYVVVNLIIKFTALLTNALGVYCEGSMSFRYAKVYCTIIGFLSVATAMYALITFYLTIKDAIKEENPFYKFLCIKLVIFLTIIQNIIFSMLEEAGVIKGTEYWTSANISHSFNAFLLCFEMLLFAILYLYAFGYRKYRDISDKFGKKMGDEERKHIQTPISKGILDAFNPKDLYSEIKFVCKYIWFLISGKKLPDSTSKALNIYAAIHSHDQRTYNPLIVNNHEVENQKGEEEV</sequence>
<feature type="transmembrane region" description="Helical" evidence="5">
    <location>
        <begin position="26"/>
        <end position="48"/>
    </location>
</feature>
<keyword evidence="2 5" id="KW-0812">Transmembrane</keyword>
<reference evidence="6" key="1">
    <citation type="submission" date="2021-06" db="EMBL/GenBank/DDBJ databases">
        <authorList>
            <person name="Kallberg Y."/>
            <person name="Tangrot J."/>
            <person name="Rosling A."/>
        </authorList>
    </citation>
    <scope>NUCLEOTIDE SEQUENCE</scope>
    <source>
        <strain evidence="6">AZ414A</strain>
    </source>
</reference>
<feature type="transmembrane region" description="Helical" evidence="5">
    <location>
        <begin position="281"/>
        <end position="301"/>
    </location>
</feature>
<evidence type="ECO:0000313" key="7">
    <source>
        <dbReference type="Proteomes" id="UP000789706"/>
    </source>
</evidence>
<keyword evidence="4 5" id="KW-0472">Membrane</keyword>
<feature type="transmembrane region" description="Helical" evidence="5">
    <location>
        <begin position="202"/>
        <end position="226"/>
    </location>
</feature>
<dbReference type="Proteomes" id="UP000789706">
    <property type="component" value="Unassembled WGS sequence"/>
</dbReference>
<evidence type="ECO:0000256" key="5">
    <source>
        <dbReference type="SAM" id="Phobius"/>
    </source>
</evidence>
<name>A0A9N9B7R7_9GLOM</name>
<feature type="transmembrane region" description="Helical" evidence="5">
    <location>
        <begin position="169"/>
        <end position="190"/>
    </location>
</feature>